<sequence>MRLWIIALAAGLSGLGAAATALSADMGDEELIKNAMSAAPEAVARDATIMAMDENGKMRTLREGTNNFTCIADDPGPGNNPMCLDKNAMEWAAAWMGKTEPPKNKVGFGYMLAGGATPSNVDPFADKPPEGKELAQEPPHVMILNLPEPPADYPKPGENPDMARPWVMWAGTPYEHLMIPVK</sequence>
<evidence type="ECO:0000256" key="1">
    <source>
        <dbReference type="SAM" id="SignalP"/>
    </source>
</evidence>
<proteinExistence type="predicted"/>
<dbReference type="EMBL" id="JAGILA010000005">
    <property type="protein sequence ID" value="MBP2237470.1"/>
    <property type="molecule type" value="Genomic_DNA"/>
</dbReference>
<feature type="signal peptide" evidence="1">
    <location>
        <begin position="1"/>
        <end position="23"/>
    </location>
</feature>
<reference evidence="2 3" key="1">
    <citation type="submission" date="2021-03" db="EMBL/GenBank/DDBJ databases">
        <title>Genomic Encyclopedia of Type Strains, Phase IV (KMG-IV): sequencing the most valuable type-strain genomes for metagenomic binning, comparative biology and taxonomic classification.</title>
        <authorList>
            <person name="Goeker M."/>
        </authorList>
    </citation>
    <scope>NUCLEOTIDE SEQUENCE [LARGE SCALE GENOMIC DNA]</scope>
    <source>
        <strain evidence="2 3">DSM 13372</strain>
    </source>
</reference>
<name>A0ABS4R3M3_9HYPH</name>
<organism evidence="2 3">
    <name type="scientific">Sinorhizobium kostiense</name>
    <dbReference type="NCBI Taxonomy" id="76747"/>
    <lineage>
        <taxon>Bacteria</taxon>
        <taxon>Pseudomonadati</taxon>
        <taxon>Pseudomonadota</taxon>
        <taxon>Alphaproteobacteria</taxon>
        <taxon>Hyphomicrobiales</taxon>
        <taxon>Rhizobiaceae</taxon>
        <taxon>Sinorhizobium/Ensifer group</taxon>
        <taxon>Sinorhizobium</taxon>
    </lineage>
</organism>
<evidence type="ECO:0000313" key="2">
    <source>
        <dbReference type="EMBL" id="MBP2237470.1"/>
    </source>
</evidence>
<feature type="chain" id="PRO_5046307279" evidence="1">
    <location>
        <begin position="24"/>
        <end position="182"/>
    </location>
</feature>
<comment type="caution">
    <text evidence="2">The sequence shown here is derived from an EMBL/GenBank/DDBJ whole genome shotgun (WGS) entry which is preliminary data.</text>
</comment>
<keyword evidence="1" id="KW-0732">Signal</keyword>
<accession>A0ABS4R3M3</accession>
<dbReference type="RefSeq" id="WP_209603577.1">
    <property type="nucleotide sequence ID" value="NZ_JAGILA010000005.1"/>
</dbReference>
<dbReference type="Proteomes" id="UP000730739">
    <property type="component" value="Unassembled WGS sequence"/>
</dbReference>
<gene>
    <name evidence="2" type="ORF">J2Z31_003988</name>
</gene>
<evidence type="ECO:0000313" key="3">
    <source>
        <dbReference type="Proteomes" id="UP000730739"/>
    </source>
</evidence>
<protein>
    <submittedName>
        <fullName evidence="2">Uncharacterized protein</fullName>
    </submittedName>
</protein>
<keyword evidence="3" id="KW-1185">Reference proteome</keyword>